<evidence type="ECO:0000313" key="5">
    <source>
        <dbReference type="Proteomes" id="UP000254875"/>
    </source>
</evidence>
<sequence length="41" mass="4873">MPRERVRLVINFGAHTGTFLYHCHMLEHEESGLMRNYLVLT</sequence>
<dbReference type="Gene3D" id="2.60.40.420">
    <property type="entry name" value="Cupredoxins - blue copper proteins"/>
    <property type="match status" value="1"/>
</dbReference>
<evidence type="ECO:0000313" key="4">
    <source>
        <dbReference type="EMBL" id="RDK02860.1"/>
    </source>
</evidence>
<protein>
    <recommendedName>
        <fullName evidence="3">Plastocyanin-like domain-containing protein</fullName>
    </recommendedName>
</protein>
<dbReference type="InterPro" id="IPR002355">
    <property type="entry name" value="Cu_oxidase_Cu_BS"/>
</dbReference>
<dbReference type="SUPFAM" id="SSF49503">
    <property type="entry name" value="Cupredoxins"/>
    <property type="match status" value="1"/>
</dbReference>
<gene>
    <name evidence="4" type="ORF">DLM46_11520</name>
</gene>
<accession>A0A370NB74</accession>
<dbReference type="PROSITE" id="PS00079">
    <property type="entry name" value="MULTICOPPER_OXIDASE1"/>
    <property type="match status" value="1"/>
</dbReference>
<organism evidence="4 5">
    <name type="scientific">Paraburkholderia lacunae</name>
    <dbReference type="NCBI Taxonomy" id="2211104"/>
    <lineage>
        <taxon>Bacteria</taxon>
        <taxon>Pseudomonadati</taxon>
        <taxon>Pseudomonadota</taxon>
        <taxon>Betaproteobacteria</taxon>
        <taxon>Burkholderiales</taxon>
        <taxon>Burkholderiaceae</taxon>
        <taxon>Paraburkholderia</taxon>
    </lineage>
</organism>
<dbReference type="GO" id="GO:0016491">
    <property type="term" value="F:oxidoreductase activity"/>
    <property type="evidence" value="ECO:0007669"/>
    <property type="project" value="InterPro"/>
</dbReference>
<proteinExistence type="predicted"/>
<dbReference type="GO" id="GO:0042597">
    <property type="term" value="C:periplasmic space"/>
    <property type="evidence" value="ECO:0007669"/>
    <property type="project" value="UniProtKB-SubCell"/>
</dbReference>
<dbReference type="Proteomes" id="UP000254875">
    <property type="component" value="Unassembled WGS sequence"/>
</dbReference>
<feature type="domain" description="Plastocyanin-like" evidence="3">
    <location>
        <begin position="7"/>
        <end position="39"/>
    </location>
</feature>
<evidence type="ECO:0000256" key="2">
    <source>
        <dbReference type="ARBA" id="ARBA00022723"/>
    </source>
</evidence>
<evidence type="ECO:0000256" key="1">
    <source>
        <dbReference type="ARBA" id="ARBA00004418"/>
    </source>
</evidence>
<comment type="subcellular location">
    <subcellularLocation>
        <location evidence="1">Periplasm</location>
    </subcellularLocation>
</comment>
<dbReference type="OrthoDB" id="9757546at2"/>
<evidence type="ECO:0000259" key="3">
    <source>
        <dbReference type="Pfam" id="PF07731"/>
    </source>
</evidence>
<name>A0A370NB74_9BURK</name>
<dbReference type="InterPro" id="IPR011706">
    <property type="entry name" value="Cu-oxidase_C"/>
</dbReference>
<dbReference type="Pfam" id="PF07731">
    <property type="entry name" value="Cu-oxidase_2"/>
    <property type="match status" value="1"/>
</dbReference>
<dbReference type="PROSITE" id="PS00080">
    <property type="entry name" value="MULTICOPPER_OXIDASE2"/>
    <property type="match status" value="1"/>
</dbReference>
<dbReference type="InterPro" id="IPR008972">
    <property type="entry name" value="Cupredoxin"/>
</dbReference>
<reference evidence="5" key="1">
    <citation type="submission" date="2018-05" db="EMBL/GenBank/DDBJ databases">
        <authorList>
            <person name="Feng T."/>
        </authorList>
    </citation>
    <scope>NUCLEOTIDE SEQUENCE [LARGE SCALE GENOMIC DNA]</scope>
    <source>
        <strain evidence="5">S27</strain>
    </source>
</reference>
<keyword evidence="5" id="KW-1185">Reference proteome</keyword>
<dbReference type="EMBL" id="QHKS01000006">
    <property type="protein sequence ID" value="RDK02860.1"/>
    <property type="molecule type" value="Genomic_DNA"/>
</dbReference>
<dbReference type="AlphaFoldDB" id="A0A370NB74"/>
<keyword evidence="2" id="KW-0479">Metal-binding</keyword>
<comment type="caution">
    <text evidence="4">The sequence shown here is derived from an EMBL/GenBank/DDBJ whole genome shotgun (WGS) entry which is preliminary data.</text>
</comment>
<dbReference type="GO" id="GO:0005507">
    <property type="term" value="F:copper ion binding"/>
    <property type="evidence" value="ECO:0007669"/>
    <property type="project" value="InterPro"/>
</dbReference>
<dbReference type="InterPro" id="IPR033138">
    <property type="entry name" value="Cu_oxidase_CS"/>
</dbReference>